<organism evidence="1 2">
    <name type="scientific">Jatrophihabitans lederbergiae</name>
    <dbReference type="NCBI Taxonomy" id="3075547"/>
    <lineage>
        <taxon>Bacteria</taxon>
        <taxon>Bacillati</taxon>
        <taxon>Actinomycetota</taxon>
        <taxon>Actinomycetes</taxon>
        <taxon>Jatrophihabitantales</taxon>
        <taxon>Jatrophihabitantaceae</taxon>
        <taxon>Jatrophihabitans</taxon>
    </lineage>
</organism>
<comment type="caution">
    <text evidence="1">The sequence shown here is derived from an EMBL/GenBank/DDBJ whole genome shotgun (WGS) entry which is preliminary data.</text>
</comment>
<dbReference type="EMBL" id="JAVREH010000005">
    <property type="protein sequence ID" value="MDT0261022.1"/>
    <property type="molecule type" value="Genomic_DNA"/>
</dbReference>
<reference evidence="2" key="1">
    <citation type="submission" date="2023-07" db="EMBL/GenBank/DDBJ databases">
        <title>30 novel species of actinomycetes from the DSMZ collection.</title>
        <authorList>
            <person name="Nouioui I."/>
        </authorList>
    </citation>
    <scope>NUCLEOTIDE SEQUENCE [LARGE SCALE GENOMIC DNA]</scope>
    <source>
        <strain evidence="2">DSM 44399</strain>
    </source>
</reference>
<dbReference type="RefSeq" id="WP_311422177.1">
    <property type="nucleotide sequence ID" value="NZ_JAVREH010000005.1"/>
</dbReference>
<sequence length="107" mass="11316">MTLSVSVTNTDTTTSVFTTTVGVSASGIVASAHADISASIQMSVAAGTTLGTTWQPAAGRLGWLEWGNWAIHYYWSYGHYAGCTWTVINGRAVSPRLSGKGFNYGYS</sequence>
<evidence type="ECO:0000313" key="2">
    <source>
        <dbReference type="Proteomes" id="UP001183176"/>
    </source>
</evidence>
<gene>
    <name evidence="1" type="ORF">RM423_06395</name>
</gene>
<proteinExistence type="predicted"/>
<accession>A0ABU2J7S4</accession>
<protein>
    <submittedName>
        <fullName evidence="1">Uncharacterized protein</fullName>
    </submittedName>
</protein>
<evidence type="ECO:0000313" key="1">
    <source>
        <dbReference type="EMBL" id="MDT0261022.1"/>
    </source>
</evidence>
<keyword evidence="2" id="KW-1185">Reference proteome</keyword>
<dbReference type="Proteomes" id="UP001183176">
    <property type="component" value="Unassembled WGS sequence"/>
</dbReference>
<name>A0ABU2J7S4_9ACTN</name>